<dbReference type="InterPro" id="IPR005123">
    <property type="entry name" value="Oxoglu/Fe-dep_dioxygenase_dom"/>
</dbReference>
<name>A0AAU9NR40_9ASTR</name>
<evidence type="ECO:0000256" key="5">
    <source>
        <dbReference type="RuleBase" id="RU003682"/>
    </source>
</evidence>
<accession>A0AAU9NR40</accession>
<dbReference type="InterPro" id="IPR044861">
    <property type="entry name" value="IPNS-like_FE2OG_OXY"/>
</dbReference>
<organism evidence="7 8">
    <name type="scientific">Lactuca virosa</name>
    <dbReference type="NCBI Taxonomy" id="75947"/>
    <lineage>
        <taxon>Eukaryota</taxon>
        <taxon>Viridiplantae</taxon>
        <taxon>Streptophyta</taxon>
        <taxon>Embryophyta</taxon>
        <taxon>Tracheophyta</taxon>
        <taxon>Spermatophyta</taxon>
        <taxon>Magnoliopsida</taxon>
        <taxon>eudicotyledons</taxon>
        <taxon>Gunneridae</taxon>
        <taxon>Pentapetalae</taxon>
        <taxon>asterids</taxon>
        <taxon>campanulids</taxon>
        <taxon>Asterales</taxon>
        <taxon>Asteraceae</taxon>
        <taxon>Cichorioideae</taxon>
        <taxon>Cichorieae</taxon>
        <taxon>Lactucinae</taxon>
        <taxon>Lactuca</taxon>
    </lineage>
</organism>
<keyword evidence="4 5" id="KW-0408">Iron</keyword>
<dbReference type="GO" id="GO:0016705">
    <property type="term" value="F:oxidoreductase activity, acting on paired donors, with incorporation or reduction of molecular oxygen"/>
    <property type="evidence" value="ECO:0007669"/>
    <property type="project" value="UniProtKB-ARBA"/>
</dbReference>
<evidence type="ECO:0000313" key="8">
    <source>
        <dbReference type="Proteomes" id="UP001157418"/>
    </source>
</evidence>
<dbReference type="AlphaFoldDB" id="A0AAU9NR40"/>
<evidence type="ECO:0000256" key="2">
    <source>
        <dbReference type="ARBA" id="ARBA00022723"/>
    </source>
</evidence>
<evidence type="ECO:0000256" key="1">
    <source>
        <dbReference type="ARBA" id="ARBA00008056"/>
    </source>
</evidence>
<gene>
    <name evidence="7" type="ORF">LVIROSA_LOCUS26457</name>
</gene>
<evidence type="ECO:0000259" key="6">
    <source>
        <dbReference type="PROSITE" id="PS51471"/>
    </source>
</evidence>
<dbReference type="PANTHER" id="PTHR47991">
    <property type="entry name" value="OXOGLUTARATE/IRON-DEPENDENT DIOXYGENASE"/>
    <property type="match status" value="1"/>
</dbReference>
<dbReference type="EMBL" id="CAKMRJ010005412">
    <property type="protein sequence ID" value="CAH1440316.1"/>
    <property type="molecule type" value="Genomic_DNA"/>
</dbReference>
<dbReference type="InterPro" id="IPR026992">
    <property type="entry name" value="DIOX_N"/>
</dbReference>
<keyword evidence="8" id="KW-1185">Reference proteome</keyword>
<dbReference type="InterPro" id="IPR027443">
    <property type="entry name" value="IPNS-like_sf"/>
</dbReference>
<dbReference type="Pfam" id="PF03171">
    <property type="entry name" value="2OG-FeII_Oxy"/>
    <property type="match status" value="1"/>
</dbReference>
<evidence type="ECO:0000256" key="4">
    <source>
        <dbReference type="ARBA" id="ARBA00023004"/>
    </source>
</evidence>
<comment type="similarity">
    <text evidence="1 5">Belongs to the iron/ascorbate-dependent oxidoreductase family.</text>
</comment>
<dbReference type="Proteomes" id="UP001157418">
    <property type="component" value="Unassembled WGS sequence"/>
</dbReference>
<dbReference type="FunFam" id="2.60.120.330:FF:000001">
    <property type="entry name" value="Protein SRG1"/>
    <property type="match status" value="1"/>
</dbReference>
<dbReference type="GO" id="GO:0046872">
    <property type="term" value="F:metal ion binding"/>
    <property type="evidence" value="ECO:0007669"/>
    <property type="project" value="UniProtKB-KW"/>
</dbReference>
<evidence type="ECO:0000256" key="3">
    <source>
        <dbReference type="ARBA" id="ARBA00023002"/>
    </source>
</evidence>
<dbReference type="Pfam" id="PF14226">
    <property type="entry name" value="DIOX_N"/>
    <property type="match status" value="1"/>
</dbReference>
<keyword evidence="2 5" id="KW-0479">Metal-binding</keyword>
<dbReference type="SUPFAM" id="SSF51197">
    <property type="entry name" value="Clavaminate synthase-like"/>
    <property type="match status" value="1"/>
</dbReference>
<evidence type="ECO:0000313" key="7">
    <source>
        <dbReference type="EMBL" id="CAH1440316.1"/>
    </source>
</evidence>
<protein>
    <recommendedName>
        <fullName evidence="6">Fe2OG dioxygenase domain-containing protein</fullName>
    </recommendedName>
</protein>
<dbReference type="InterPro" id="IPR050295">
    <property type="entry name" value="Plant_2OG-oxidoreductases"/>
</dbReference>
<reference evidence="7 8" key="1">
    <citation type="submission" date="2022-01" db="EMBL/GenBank/DDBJ databases">
        <authorList>
            <person name="Xiong W."/>
            <person name="Schranz E."/>
        </authorList>
    </citation>
    <scope>NUCLEOTIDE SEQUENCE [LARGE SCALE GENOMIC DNA]</scope>
</reference>
<dbReference type="PROSITE" id="PS51471">
    <property type="entry name" value="FE2OG_OXY"/>
    <property type="match status" value="1"/>
</dbReference>
<feature type="domain" description="Fe2OG dioxygenase" evidence="6">
    <location>
        <begin position="217"/>
        <end position="317"/>
    </location>
</feature>
<keyword evidence="3 5" id="KW-0560">Oxidoreductase</keyword>
<dbReference type="Gene3D" id="2.60.120.330">
    <property type="entry name" value="B-lactam Antibiotic, Isopenicillin N Synthase, Chain"/>
    <property type="match status" value="1"/>
</dbReference>
<sequence>MSMENNMDVGISFGRSLIVPSVQELAKKSITKIPPRYVRHDHNQKPLLTSSDDTSNLSVPVIDLHPLFANDYGSSTYSSELSKLHTAAKEWGFFQVINHEISESLLEDFKREVLSFFKLPMEEKQKLWQKEDSQEGFGQLFVVSEEQKLDWCDMFYVNTLPHNIRNSKLFQKLPATLREKLEAYSTDMKKLAKAILGEMAKALGMDQDEITELFEDGVQLMRMNYYPPCPEPESALGISPHSDATGLTILYQLNETDGLQVRKDGNWVSVKPLPNALVVNIGDIMEIVSNGVYKSIEHCATVHSNKERLSVATFYSSNMGTELGPAQSLIAQHNVAKFQRLTLEEYYKGFFDRKLDGKSYLEFMKLEDLNEKVI</sequence>
<comment type="caution">
    <text evidence="7">The sequence shown here is derived from an EMBL/GenBank/DDBJ whole genome shotgun (WGS) entry which is preliminary data.</text>
</comment>
<proteinExistence type="inferred from homology"/>